<dbReference type="InterPro" id="IPR050754">
    <property type="entry name" value="FKBP4/5/8-like"/>
</dbReference>
<feature type="compositionally biased region" description="Low complexity" evidence="1">
    <location>
        <begin position="10"/>
        <end position="20"/>
    </location>
</feature>
<dbReference type="GO" id="GO:0012505">
    <property type="term" value="C:endomembrane system"/>
    <property type="evidence" value="ECO:0007669"/>
    <property type="project" value="TreeGrafter"/>
</dbReference>
<dbReference type="GO" id="GO:0005829">
    <property type="term" value="C:cytosol"/>
    <property type="evidence" value="ECO:0007669"/>
    <property type="project" value="TreeGrafter"/>
</dbReference>
<dbReference type="GO" id="GO:0016020">
    <property type="term" value="C:membrane"/>
    <property type="evidence" value="ECO:0007669"/>
    <property type="project" value="TreeGrafter"/>
</dbReference>
<gene>
    <name evidence="2" type="ORF">AKO1_005902</name>
</gene>
<sequence length="417" mass="48522">MTEGNDTSVPEQPEQAQPAPKISRFSGKVQKPKEKFNIPQHDQVEFDAIVEGTDSDGDPIRKKILVQGEGRVPNEGAQVKYIQQGFILCPDPDDESKCIQQQSDINALGKNPQELAFKKKSDQHPLYEKCLFSMKQGEESIFEIPARFRIAGDKEVFMGKLRVPANTPSYYWFRSTKVVRNRLKPENFEERMENANLEKQEGNDSYRKRDFKKASQSYNRARNLILDVGVEEFNDAQNIILRDFKINIVMNLVKSYDQEGRYKLCAEEADRFLEDLYVPNRESMPDLDEPRLILYAAEMLYMRGKVFRLDGTLLKESQDDLEHAIEVLDMEMTLTDELQDLSDRLRQKVLIDLQKSKDKIKSENQMHNLRMKKAFLKTINEKPYEEETQEQRYARIDEEERLAGRSVWFTNGGEIAL</sequence>
<organism evidence="2 3">
    <name type="scientific">Acrasis kona</name>
    <dbReference type="NCBI Taxonomy" id="1008807"/>
    <lineage>
        <taxon>Eukaryota</taxon>
        <taxon>Discoba</taxon>
        <taxon>Heterolobosea</taxon>
        <taxon>Tetramitia</taxon>
        <taxon>Eutetramitia</taxon>
        <taxon>Acrasidae</taxon>
        <taxon>Acrasis</taxon>
    </lineage>
</organism>
<feature type="region of interest" description="Disordered" evidence="1">
    <location>
        <begin position="1"/>
        <end position="42"/>
    </location>
</feature>
<name>A0AAW2YM65_9EUKA</name>
<dbReference type="GO" id="GO:0005740">
    <property type="term" value="C:mitochondrial envelope"/>
    <property type="evidence" value="ECO:0007669"/>
    <property type="project" value="TreeGrafter"/>
</dbReference>
<protein>
    <submittedName>
        <fullName evidence="2">FKBP65</fullName>
    </submittedName>
</protein>
<proteinExistence type="predicted"/>
<keyword evidence="3" id="KW-1185">Reference proteome</keyword>
<accession>A0AAW2YM65</accession>
<dbReference type="InterPro" id="IPR011990">
    <property type="entry name" value="TPR-like_helical_dom_sf"/>
</dbReference>
<dbReference type="SUPFAM" id="SSF48452">
    <property type="entry name" value="TPR-like"/>
    <property type="match status" value="1"/>
</dbReference>
<reference evidence="2 3" key="1">
    <citation type="submission" date="2024-03" db="EMBL/GenBank/DDBJ databases">
        <title>The Acrasis kona genome and developmental transcriptomes reveal deep origins of eukaryotic multicellular pathways.</title>
        <authorList>
            <person name="Sheikh S."/>
            <person name="Fu C.-J."/>
            <person name="Brown M.W."/>
            <person name="Baldauf S.L."/>
        </authorList>
    </citation>
    <scope>NUCLEOTIDE SEQUENCE [LARGE SCALE GENOMIC DNA]</scope>
    <source>
        <strain evidence="2 3">ATCC MYA-3509</strain>
    </source>
</reference>
<dbReference type="Gene3D" id="1.25.40.10">
    <property type="entry name" value="Tetratricopeptide repeat domain"/>
    <property type="match status" value="1"/>
</dbReference>
<dbReference type="PANTHER" id="PTHR46512:SF1">
    <property type="entry name" value="PEPTIDYLPROLYL ISOMERASE"/>
    <property type="match status" value="1"/>
</dbReference>
<evidence type="ECO:0000256" key="1">
    <source>
        <dbReference type="SAM" id="MobiDB-lite"/>
    </source>
</evidence>
<dbReference type="AlphaFoldDB" id="A0AAW2YM65"/>
<dbReference type="PANTHER" id="PTHR46512">
    <property type="entry name" value="PEPTIDYLPROLYL ISOMERASE"/>
    <property type="match status" value="1"/>
</dbReference>
<evidence type="ECO:0000313" key="3">
    <source>
        <dbReference type="Proteomes" id="UP001431209"/>
    </source>
</evidence>
<evidence type="ECO:0000313" key="2">
    <source>
        <dbReference type="EMBL" id="KAL0477202.1"/>
    </source>
</evidence>
<dbReference type="GO" id="GO:0044183">
    <property type="term" value="F:protein folding chaperone"/>
    <property type="evidence" value="ECO:0007669"/>
    <property type="project" value="TreeGrafter"/>
</dbReference>
<dbReference type="Proteomes" id="UP001431209">
    <property type="component" value="Unassembled WGS sequence"/>
</dbReference>
<comment type="caution">
    <text evidence="2">The sequence shown here is derived from an EMBL/GenBank/DDBJ whole genome shotgun (WGS) entry which is preliminary data.</text>
</comment>
<dbReference type="EMBL" id="JAOPGA020000151">
    <property type="protein sequence ID" value="KAL0477202.1"/>
    <property type="molecule type" value="Genomic_DNA"/>
</dbReference>